<dbReference type="STRING" id="995060.SAMN04487904_1105"/>
<keyword evidence="3" id="KW-1185">Reference proteome</keyword>
<evidence type="ECO:0000313" key="2">
    <source>
        <dbReference type="EMBL" id="SFT83378.1"/>
    </source>
</evidence>
<dbReference type="InterPro" id="IPR007278">
    <property type="entry name" value="DUF397"/>
</dbReference>
<reference evidence="3" key="1">
    <citation type="submission" date="2016-10" db="EMBL/GenBank/DDBJ databases">
        <authorList>
            <person name="Varghese N."/>
            <person name="Submissions S."/>
        </authorList>
    </citation>
    <scope>NUCLEOTIDE SEQUENCE [LARGE SCALE GENOMIC DNA]</scope>
    <source>
        <strain evidence="3">DSM 45501</strain>
    </source>
</reference>
<dbReference type="EMBL" id="FPAT01000010">
    <property type="protein sequence ID" value="SFT83378.1"/>
    <property type="molecule type" value="Genomic_DNA"/>
</dbReference>
<dbReference type="AlphaFoldDB" id="A0A1I7B8B6"/>
<dbReference type="RefSeq" id="WP_092979604.1">
    <property type="nucleotide sequence ID" value="NZ_FPAT01000010.1"/>
</dbReference>
<dbReference type="Pfam" id="PF04149">
    <property type="entry name" value="DUF397"/>
    <property type="match status" value="1"/>
</dbReference>
<evidence type="ECO:0000313" key="3">
    <source>
        <dbReference type="Proteomes" id="UP000199165"/>
    </source>
</evidence>
<organism evidence="2 3">
    <name type="scientific">Actinopolyspora righensis</name>
    <dbReference type="NCBI Taxonomy" id="995060"/>
    <lineage>
        <taxon>Bacteria</taxon>
        <taxon>Bacillati</taxon>
        <taxon>Actinomycetota</taxon>
        <taxon>Actinomycetes</taxon>
        <taxon>Actinopolysporales</taxon>
        <taxon>Actinopolysporaceae</taxon>
        <taxon>Actinopolyspora</taxon>
        <taxon>Actinopolyspora alba group</taxon>
    </lineage>
</organism>
<name>A0A1I7B8B6_9ACTN</name>
<feature type="domain" description="DUF397" evidence="1">
    <location>
        <begin position="9"/>
        <end position="60"/>
    </location>
</feature>
<evidence type="ECO:0000259" key="1">
    <source>
        <dbReference type="Pfam" id="PF04149"/>
    </source>
</evidence>
<gene>
    <name evidence="2" type="ORF">SAMN04487904_1105</name>
</gene>
<protein>
    <recommendedName>
        <fullName evidence="1">DUF397 domain-containing protein</fullName>
    </recommendedName>
</protein>
<proteinExistence type="predicted"/>
<dbReference type="Proteomes" id="UP000199165">
    <property type="component" value="Unassembled WGS sequence"/>
</dbReference>
<sequence length="65" mass="7199">MTLPQIPHSWRKSSRSSNQTDCVEVGCLDGGAAVRDTKDRSAGYFATTSQQWSTFLNAVKTDRFS</sequence>
<accession>A0A1I7B8B6</accession>